<reference evidence="2" key="1">
    <citation type="submission" date="2013-12" db="EMBL/GenBank/DDBJ databases">
        <title>A Varibaculum cambriense genome reconstructed from a premature infant gut community with otherwise low bacterial novelty that shifts toward anaerobic metabolism during the third week of life.</title>
        <authorList>
            <person name="Brown C.T."/>
            <person name="Sharon I."/>
            <person name="Thomas B.C."/>
            <person name="Castelle C.J."/>
            <person name="Morowitz M.J."/>
            <person name="Banfield J.F."/>
        </authorList>
    </citation>
    <scope>NUCLEOTIDE SEQUENCE</scope>
</reference>
<dbReference type="InterPro" id="IPR036397">
    <property type="entry name" value="RNaseH_sf"/>
</dbReference>
<organism evidence="2">
    <name type="scientific">human gut metagenome</name>
    <dbReference type="NCBI Taxonomy" id="408170"/>
    <lineage>
        <taxon>unclassified sequences</taxon>
        <taxon>metagenomes</taxon>
        <taxon>organismal metagenomes</taxon>
    </lineage>
</organism>
<sequence length="281" mass="32697">MIIHLVTGPRKGIIVNITDLKLINSENERLQQEKTVIEQIAINAFNKVTNSEIISYNDLSKYYANTYDEVQYFNNKQNFNLMKNLTEYSLNHKVENYIFTDESYIRAERDVRKKSRVISISLNFANSKNKSIVSLGYVVEENSKIIHENNIFINPEDTLTKAAQKKYNLVQDDLLEFKTWPNALKEILSYITPNTLIIGHNIRVNELPSIRSQCKRYNIEIPEFAQTNSKNNYDITRLSKTLYKYLNSHTLESLCKEFHISVDINNTLSKANAIIQLFNTL</sequence>
<protein>
    <submittedName>
        <fullName evidence="2">DNA polymerase III, epsilon subunit</fullName>
    </submittedName>
</protein>
<dbReference type="Pfam" id="PF00929">
    <property type="entry name" value="RNase_T"/>
    <property type="match status" value="1"/>
</dbReference>
<dbReference type="GO" id="GO:0003676">
    <property type="term" value="F:nucleic acid binding"/>
    <property type="evidence" value="ECO:0007669"/>
    <property type="project" value="InterPro"/>
</dbReference>
<proteinExistence type="predicted"/>
<name>W1Y7U6_9ZZZZ</name>
<dbReference type="EMBL" id="AZMM01007301">
    <property type="protein sequence ID" value="ETJ38648.1"/>
    <property type="molecule type" value="Genomic_DNA"/>
</dbReference>
<gene>
    <name evidence="2" type="ORF">Q604_UNBC07301G0024</name>
</gene>
<dbReference type="Gene3D" id="3.30.420.10">
    <property type="entry name" value="Ribonuclease H-like superfamily/Ribonuclease H"/>
    <property type="match status" value="1"/>
</dbReference>
<evidence type="ECO:0000313" key="2">
    <source>
        <dbReference type="EMBL" id="ETJ38648.1"/>
    </source>
</evidence>
<dbReference type="SUPFAM" id="SSF53098">
    <property type="entry name" value="Ribonuclease H-like"/>
    <property type="match status" value="1"/>
</dbReference>
<comment type="caution">
    <text evidence="2">The sequence shown here is derived from an EMBL/GenBank/DDBJ whole genome shotgun (WGS) entry which is preliminary data.</text>
</comment>
<feature type="domain" description="Exonuclease" evidence="1">
    <location>
        <begin position="128"/>
        <end position="261"/>
    </location>
</feature>
<evidence type="ECO:0000259" key="1">
    <source>
        <dbReference type="Pfam" id="PF00929"/>
    </source>
</evidence>
<accession>W1Y7U6</accession>
<dbReference type="AlphaFoldDB" id="W1Y7U6"/>
<dbReference type="InterPro" id="IPR013520">
    <property type="entry name" value="Ribonucl_H"/>
</dbReference>
<dbReference type="InterPro" id="IPR012337">
    <property type="entry name" value="RNaseH-like_sf"/>
</dbReference>